<accession>A0A6A4GVA3</accession>
<dbReference type="EMBL" id="ML769699">
    <property type="protein sequence ID" value="KAE9389396.1"/>
    <property type="molecule type" value="Genomic_DNA"/>
</dbReference>
<feature type="compositionally biased region" description="Basic and acidic residues" evidence="1">
    <location>
        <begin position="232"/>
        <end position="242"/>
    </location>
</feature>
<evidence type="ECO:0000313" key="3">
    <source>
        <dbReference type="Proteomes" id="UP000799118"/>
    </source>
</evidence>
<feature type="region of interest" description="Disordered" evidence="1">
    <location>
        <begin position="136"/>
        <end position="255"/>
    </location>
</feature>
<evidence type="ECO:0000313" key="2">
    <source>
        <dbReference type="EMBL" id="KAE9389396.1"/>
    </source>
</evidence>
<name>A0A6A4GVA3_9AGAR</name>
<feature type="compositionally biased region" description="Acidic residues" evidence="1">
    <location>
        <begin position="190"/>
        <end position="202"/>
    </location>
</feature>
<feature type="compositionally biased region" description="Basic and acidic residues" evidence="1">
    <location>
        <begin position="140"/>
        <end position="149"/>
    </location>
</feature>
<keyword evidence="3" id="KW-1185">Reference proteome</keyword>
<protein>
    <recommendedName>
        <fullName evidence="4">Histone chaperone domain-containing protein</fullName>
    </recommendedName>
</protein>
<evidence type="ECO:0000256" key="1">
    <source>
        <dbReference type="SAM" id="MobiDB-lite"/>
    </source>
</evidence>
<dbReference type="Proteomes" id="UP000799118">
    <property type="component" value="Unassembled WGS sequence"/>
</dbReference>
<sequence>MPLVILHTLPQPTTILFPYFRLRVTLQPPASLFSSFFIPSDSTSYISFQSFVVVKPSSSLPAPIPSTINVSGPSSTRISLAFHVEVEADFNAFEEFGDEGNEMGAEVGVDEDNDHDVNSAVEEVAASTLQICRQRQTQEAQRERERDIETDVELPAGPSGIGSGGRPRRSGHGRNLSAQMNPMELIRDQEEADGDDDVDMVDASEHAEGMGIDEDFDDEVEFVDPAGEEDGLEGRSDGEEMRGVQGGPAGAKRKG</sequence>
<gene>
    <name evidence="2" type="ORF">BT96DRAFT_1003296</name>
</gene>
<evidence type="ECO:0008006" key="4">
    <source>
        <dbReference type="Google" id="ProtNLM"/>
    </source>
</evidence>
<proteinExistence type="predicted"/>
<organism evidence="2 3">
    <name type="scientific">Gymnopus androsaceus JB14</name>
    <dbReference type="NCBI Taxonomy" id="1447944"/>
    <lineage>
        <taxon>Eukaryota</taxon>
        <taxon>Fungi</taxon>
        <taxon>Dikarya</taxon>
        <taxon>Basidiomycota</taxon>
        <taxon>Agaricomycotina</taxon>
        <taxon>Agaricomycetes</taxon>
        <taxon>Agaricomycetidae</taxon>
        <taxon>Agaricales</taxon>
        <taxon>Marasmiineae</taxon>
        <taxon>Omphalotaceae</taxon>
        <taxon>Gymnopus</taxon>
    </lineage>
</organism>
<dbReference type="AlphaFoldDB" id="A0A6A4GVA3"/>
<reference evidence="2" key="1">
    <citation type="journal article" date="2019" name="Environ. Microbiol.">
        <title>Fungal ecological strategies reflected in gene transcription - a case study of two litter decomposers.</title>
        <authorList>
            <person name="Barbi F."/>
            <person name="Kohler A."/>
            <person name="Barry K."/>
            <person name="Baskaran P."/>
            <person name="Daum C."/>
            <person name="Fauchery L."/>
            <person name="Ihrmark K."/>
            <person name="Kuo A."/>
            <person name="LaButti K."/>
            <person name="Lipzen A."/>
            <person name="Morin E."/>
            <person name="Grigoriev I.V."/>
            <person name="Henrissat B."/>
            <person name="Lindahl B."/>
            <person name="Martin F."/>
        </authorList>
    </citation>
    <scope>NUCLEOTIDE SEQUENCE</scope>
    <source>
        <strain evidence="2">JB14</strain>
    </source>
</reference>
<feature type="compositionally biased region" description="Acidic residues" evidence="1">
    <location>
        <begin position="211"/>
        <end position="231"/>
    </location>
</feature>